<proteinExistence type="predicted"/>
<evidence type="ECO:0000313" key="1">
    <source>
        <dbReference type="EMBL" id="KAJ8621460.1"/>
    </source>
</evidence>
<reference evidence="1 2" key="1">
    <citation type="journal article" date="2022" name="Hortic Res">
        <title>A haplotype resolved chromosomal level avocado genome allows analysis of novel avocado genes.</title>
        <authorList>
            <person name="Nath O."/>
            <person name="Fletcher S.J."/>
            <person name="Hayward A."/>
            <person name="Shaw L.M."/>
            <person name="Masouleh A.K."/>
            <person name="Furtado A."/>
            <person name="Henry R.J."/>
            <person name="Mitter N."/>
        </authorList>
    </citation>
    <scope>NUCLEOTIDE SEQUENCE [LARGE SCALE GENOMIC DNA]</scope>
    <source>
        <strain evidence="2">cv. Hass</strain>
    </source>
</reference>
<sequence>MMQAHVQGVRWLQVEVQGRGEKGAYPVGVQGVCSAREKRAATMMRREEEEERRRPIQELPREGDSGKREKLGVEDCGGDGLIERFVLGRRRVYREICYGNLMKIYERTILERRGAKGLQTRHVLLLLEVTC</sequence>
<accession>A0ACC2KKC5</accession>
<dbReference type="EMBL" id="CM056817">
    <property type="protein sequence ID" value="KAJ8621460.1"/>
    <property type="molecule type" value="Genomic_DNA"/>
</dbReference>
<organism evidence="1 2">
    <name type="scientific">Persea americana</name>
    <name type="common">Avocado</name>
    <dbReference type="NCBI Taxonomy" id="3435"/>
    <lineage>
        <taxon>Eukaryota</taxon>
        <taxon>Viridiplantae</taxon>
        <taxon>Streptophyta</taxon>
        <taxon>Embryophyta</taxon>
        <taxon>Tracheophyta</taxon>
        <taxon>Spermatophyta</taxon>
        <taxon>Magnoliopsida</taxon>
        <taxon>Magnoliidae</taxon>
        <taxon>Laurales</taxon>
        <taxon>Lauraceae</taxon>
        <taxon>Persea</taxon>
    </lineage>
</organism>
<evidence type="ECO:0000313" key="2">
    <source>
        <dbReference type="Proteomes" id="UP001234297"/>
    </source>
</evidence>
<keyword evidence="2" id="KW-1185">Reference proteome</keyword>
<comment type="caution">
    <text evidence="1">The sequence shown here is derived from an EMBL/GenBank/DDBJ whole genome shotgun (WGS) entry which is preliminary data.</text>
</comment>
<dbReference type="Proteomes" id="UP001234297">
    <property type="component" value="Chromosome 9"/>
</dbReference>
<protein>
    <submittedName>
        <fullName evidence="1">Uncharacterized protein</fullName>
    </submittedName>
</protein>
<gene>
    <name evidence="1" type="ORF">MRB53_029989</name>
</gene>
<name>A0ACC2KKC5_PERAE</name>